<feature type="domain" description="DUF4232" evidence="2">
    <location>
        <begin position="95"/>
        <end position="233"/>
    </location>
</feature>
<feature type="region of interest" description="Disordered" evidence="1">
    <location>
        <begin position="49"/>
        <end position="94"/>
    </location>
</feature>
<dbReference type="Pfam" id="PF14016">
    <property type="entry name" value="DUF4232"/>
    <property type="match status" value="1"/>
</dbReference>
<feature type="compositionally biased region" description="Pro residues" evidence="1">
    <location>
        <begin position="60"/>
        <end position="70"/>
    </location>
</feature>
<sequence length="244" mass="25452">MGFQDAAPDPRRPYGMIPGMRLPRRARLPLLVLVPALALSGCGLAAELEREADPARTSRPPTPDPSPTPSVPEAEAAPTAPEAPPAGDPGAAEGCPASGFRALAGATDAAMGLRVGKVIVFNCGTKTLKLKGYPVLQVLDTGREPMETEVVEGTRRISMGPEDPGPGLLVLEPGMSARSTLAWRYWAVDPHTGSGLGAYLRVAPDKETEPQTVEVADGGLDVGEGVLGTTAWQYDISEAPPERS</sequence>
<dbReference type="AlphaFoldDB" id="A0A8G1ZUZ2"/>
<protein>
    <recommendedName>
        <fullName evidence="2">DUF4232 domain-containing protein</fullName>
    </recommendedName>
</protein>
<gene>
    <name evidence="3" type="ORF">C0Q92_03365</name>
</gene>
<dbReference type="Proteomes" id="UP000292693">
    <property type="component" value="Unassembled WGS sequence"/>
</dbReference>
<evidence type="ECO:0000259" key="2">
    <source>
        <dbReference type="Pfam" id="PF14016"/>
    </source>
</evidence>
<comment type="caution">
    <text evidence="3">The sequence shown here is derived from an EMBL/GenBank/DDBJ whole genome shotgun (WGS) entry which is preliminary data.</text>
</comment>
<organism evidence="3 4">
    <name type="scientific">Streptomyces albidoflavus</name>
    <dbReference type="NCBI Taxonomy" id="1886"/>
    <lineage>
        <taxon>Bacteria</taxon>
        <taxon>Bacillati</taxon>
        <taxon>Actinomycetota</taxon>
        <taxon>Actinomycetes</taxon>
        <taxon>Kitasatosporales</taxon>
        <taxon>Streptomycetaceae</taxon>
        <taxon>Streptomyces</taxon>
        <taxon>Streptomyces albidoflavus group</taxon>
    </lineage>
</organism>
<feature type="compositionally biased region" description="Low complexity" evidence="1">
    <location>
        <begin position="71"/>
        <end position="80"/>
    </location>
</feature>
<dbReference type="InterPro" id="IPR025326">
    <property type="entry name" value="DUF4232"/>
</dbReference>
<reference evidence="3 4" key="1">
    <citation type="submission" date="2017-12" db="EMBL/GenBank/DDBJ databases">
        <title>Population genomics insights into the ecological differentiation and adaptive evolution in streptomycetes.</title>
        <authorList>
            <person name="Li Y."/>
            <person name="Huang Y."/>
        </authorList>
    </citation>
    <scope>NUCLEOTIDE SEQUENCE [LARGE SCALE GENOMIC DNA]</scope>
    <source>
        <strain evidence="3 4">NBRC 100770</strain>
    </source>
</reference>
<proteinExistence type="predicted"/>
<dbReference type="EMBL" id="PKLL01000003">
    <property type="protein sequence ID" value="RZE28518.1"/>
    <property type="molecule type" value="Genomic_DNA"/>
</dbReference>
<accession>A0A8G1ZUZ2</accession>
<evidence type="ECO:0000256" key="1">
    <source>
        <dbReference type="SAM" id="MobiDB-lite"/>
    </source>
</evidence>
<evidence type="ECO:0000313" key="3">
    <source>
        <dbReference type="EMBL" id="RZE28518.1"/>
    </source>
</evidence>
<evidence type="ECO:0000313" key="4">
    <source>
        <dbReference type="Proteomes" id="UP000292693"/>
    </source>
</evidence>
<name>A0A8G1ZUZ2_9ACTN</name>